<sequence length="389" mass="41631">MSILTQSTPDLDLLDDYDPHRSFFFRSPRHTLLAQGLLATVPSCNAHDADTLLTRVRATLDEAAERHPRPMAVGAIPFHHDTPARLTVPETVRWAPPGTARPLPEPPSISFTEAEQIPAPEQYMRGVSTALERLGPGRLEKIVLARSVLLRGVRGADPGTLLRRLAHNDPHAYVFAADMLGGRVLLGASPELLVRRSGALVSAHPLAGSTPRLRDPDLDRAAGEALLASGKDLREHAVVVDAVASGLRPFCRQLTVPPQPSLVKTATMWHLGTQITGRLASPETSSLHLAAVLHPTPAVCGSPRSLARRAIGEIENLNRGFYSGAVGWCDASGDGEWAVTIRCAEVAPSEIRLFAGAGIVPGSTPESELAETSAKLQTLLRVLGIDRPL</sequence>
<dbReference type="RefSeq" id="WP_344247532.1">
    <property type="nucleotide sequence ID" value="NZ_BAAAHH010000064.1"/>
</dbReference>
<evidence type="ECO:0000313" key="8">
    <source>
        <dbReference type="Proteomes" id="UP001500665"/>
    </source>
</evidence>
<protein>
    <recommendedName>
        <fullName evidence="3">isochorismate synthase</fullName>
        <ecNumber evidence="3">5.4.4.2</ecNumber>
    </recommendedName>
    <alternativeName>
        <fullName evidence="5">Isochorismate mutase</fullName>
    </alternativeName>
</protein>
<dbReference type="Gene3D" id="3.60.120.10">
    <property type="entry name" value="Anthranilate synthase"/>
    <property type="match status" value="1"/>
</dbReference>
<dbReference type="SUPFAM" id="SSF56322">
    <property type="entry name" value="ADC synthase"/>
    <property type="match status" value="1"/>
</dbReference>
<dbReference type="PANTHER" id="PTHR42839">
    <property type="entry name" value="ISOCHORISMATE SYNTHASE ENTC"/>
    <property type="match status" value="1"/>
</dbReference>
<keyword evidence="8" id="KW-1185">Reference proteome</keyword>
<dbReference type="InterPro" id="IPR015890">
    <property type="entry name" value="Chorismate_C"/>
</dbReference>
<evidence type="ECO:0000256" key="5">
    <source>
        <dbReference type="ARBA" id="ARBA00041564"/>
    </source>
</evidence>
<dbReference type="NCBIfam" id="TIGR00543">
    <property type="entry name" value="isochor_syn"/>
    <property type="match status" value="1"/>
</dbReference>
<evidence type="ECO:0000256" key="4">
    <source>
        <dbReference type="ARBA" id="ARBA00023235"/>
    </source>
</evidence>
<organism evidence="7 8">
    <name type="scientific">Actinocorallia libanotica</name>
    <dbReference type="NCBI Taxonomy" id="46162"/>
    <lineage>
        <taxon>Bacteria</taxon>
        <taxon>Bacillati</taxon>
        <taxon>Actinomycetota</taxon>
        <taxon>Actinomycetes</taxon>
        <taxon>Streptosporangiales</taxon>
        <taxon>Thermomonosporaceae</taxon>
        <taxon>Actinocorallia</taxon>
    </lineage>
</organism>
<evidence type="ECO:0000256" key="1">
    <source>
        <dbReference type="ARBA" id="ARBA00000799"/>
    </source>
</evidence>
<evidence type="ECO:0000256" key="3">
    <source>
        <dbReference type="ARBA" id="ARBA00012824"/>
    </source>
</evidence>
<comment type="catalytic activity">
    <reaction evidence="1">
        <text>chorismate = isochorismate</text>
        <dbReference type="Rhea" id="RHEA:18985"/>
        <dbReference type="ChEBI" id="CHEBI:29748"/>
        <dbReference type="ChEBI" id="CHEBI:29780"/>
        <dbReference type="EC" id="5.4.4.2"/>
    </reaction>
</comment>
<dbReference type="EC" id="5.4.4.2" evidence="3"/>
<accession>A0ABN1S0P5</accession>
<feature type="domain" description="Chorismate-utilising enzyme C-terminal" evidence="6">
    <location>
        <begin position="120"/>
        <end position="375"/>
    </location>
</feature>
<keyword evidence="4" id="KW-0413">Isomerase</keyword>
<evidence type="ECO:0000259" key="6">
    <source>
        <dbReference type="Pfam" id="PF00425"/>
    </source>
</evidence>
<dbReference type="Pfam" id="PF00425">
    <property type="entry name" value="Chorismate_bind"/>
    <property type="match status" value="1"/>
</dbReference>
<name>A0ABN1S0P5_9ACTN</name>
<evidence type="ECO:0000256" key="2">
    <source>
        <dbReference type="ARBA" id="ARBA00005297"/>
    </source>
</evidence>
<dbReference type="PANTHER" id="PTHR42839:SF2">
    <property type="entry name" value="ISOCHORISMATE SYNTHASE ENTC"/>
    <property type="match status" value="1"/>
</dbReference>
<dbReference type="InterPro" id="IPR004561">
    <property type="entry name" value="IsoChor_synthase"/>
</dbReference>
<dbReference type="EMBL" id="BAAAHH010000064">
    <property type="protein sequence ID" value="GAA0969434.1"/>
    <property type="molecule type" value="Genomic_DNA"/>
</dbReference>
<reference evidence="7 8" key="1">
    <citation type="journal article" date="2019" name="Int. J. Syst. Evol. Microbiol.">
        <title>The Global Catalogue of Microorganisms (GCM) 10K type strain sequencing project: providing services to taxonomists for standard genome sequencing and annotation.</title>
        <authorList>
            <consortium name="The Broad Institute Genomics Platform"/>
            <consortium name="The Broad Institute Genome Sequencing Center for Infectious Disease"/>
            <person name="Wu L."/>
            <person name="Ma J."/>
        </authorList>
    </citation>
    <scope>NUCLEOTIDE SEQUENCE [LARGE SCALE GENOMIC DNA]</scope>
    <source>
        <strain evidence="7 8">JCM 10696</strain>
    </source>
</reference>
<comment type="caution">
    <text evidence="7">The sequence shown here is derived from an EMBL/GenBank/DDBJ whole genome shotgun (WGS) entry which is preliminary data.</text>
</comment>
<dbReference type="InterPro" id="IPR005801">
    <property type="entry name" value="ADC_synthase"/>
</dbReference>
<dbReference type="Proteomes" id="UP001500665">
    <property type="component" value="Unassembled WGS sequence"/>
</dbReference>
<comment type="similarity">
    <text evidence="2">Belongs to the isochorismate synthase family.</text>
</comment>
<gene>
    <name evidence="7" type="primary">dhbC</name>
    <name evidence="7" type="ORF">GCM10009550_76140</name>
</gene>
<evidence type="ECO:0000313" key="7">
    <source>
        <dbReference type="EMBL" id="GAA0969434.1"/>
    </source>
</evidence>
<proteinExistence type="inferred from homology"/>